<gene>
    <name evidence="1" type="ORF">S06H3_31638</name>
</gene>
<dbReference type="AlphaFoldDB" id="X1NWY7"/>
<dbReference type="SUPFAM" id="SSF50939">
    <property type="entry name" value="Sialidases"/>
    <property type="match status" value="1"/>
</dbReference>
<reference evidence="1" key="1">
    <citation type="journal article" date="2014" name="Front. Microbiol.">
        <title>High frequency of phylogenetically diverse reductive dehalogenase-homologous genes in deep subseafloor sedimentary metagenomes.</title>
        <authorList>
            <person name="Kawai M."/>
            <person name="Futagami T."/>
            <person name="Toyoda A."/>
            <person name="Takaki Y."/>
            <person name="Nishi S."/>
            <person name="Hori S."/>
            <person name="Arai W."/>
            <person name="Tsubouchi T."/>
            <person name="Morono Y."/>
            <person name="Uchiyama I."/>
            <person name="Ito T."/>
            <person name="Fujiyama A."/>
            <person name="Inagaki F."/>
            <person name="Takami H."/>
        </authorList>
    </citation>
    <scope>NUCLEOTIDE SEQUENCE</scope>
    <source>
        <strain evidence="1">Expedition CK06-06</strain>
    </source>
</reference>
<evidence type="ECO:0000313" key="1">
    <source>
        <dbReference type="EMBL" id="GAI23179.1"/>
    </source>
</evidence>
<dbReference type="InterPro" id="IPR036278">
    <property type="entry name" value="Sialidase_sf"/>
</dbReference>
<accession>X1NWY7</accession>
<organism evidence="1">
    <name type="scientific">marine sediment metagenome</name>
    <dbReference type="NCBI Taxonomy" id="412755"/>
    <lineage>
        <taxon>unclassified sequences</taxon>
        <taxon>metagenomes</taxon>
        <taxon>ecological metagenomes</taxon>
    </lineage>
</organism>
<proteinExistence type="predicted"/>
<name>X1NWY7_9ZZZZ</name>
<protein>
    <recommendedName>
        <fullName evidence="2">Sialidase domain-containing protein</fullName>
    </recommendedName>
</protein>
<feature type="non-terminal residue" evidence="1">
    <location>
        <position position="209"/>
    </location>
</feature>
<comment type="caution">
    <text evidence="1">The sequence shown here is derived from an EMBL/GenBank/DDBJ whole genome shotgun (WGS) entry which is preliminary data.</text>
</comment>
<evidence type="ECO:0008006" key="2">
    <source>
        <dbReference type="Google" id="ProtNLM"/>
    </source>
</evidence>
<dbReference type="EMBL" id="BARV01018748">
    <property type="protein sequence ID" value="GAI23179.1"/>
    <property type="molecule type" value="Genomic_DNA"/>
</dbReference>
<sequence>MRRAAQGWSSAEKVSTQCWASVPAIAIDKNDDVRVVYNNAPLPTPNHGTRYRKRTASSWESEVVIEANDANYCKPYPSIAVDSNNYVHIVWQWKNPNKDEWAIKYVKVTDSWQPTEILEGPTSYPQRNPTILLDSDGNLHVVWQGKHSGSPDYYQIRYRKHTDSWSPVQNLTSASLDQENPNLIWAWWPTVDNLRTNRPKNGYAFVWND</sequence>